<dbReference type="InterPro" id="IPR033124">
    <property type="entry name" value="Ser_caboxypep_his_AS"/>
</dbReference>
<keyword evidence="3 6" id="KW-0645">Protease</keyword>
<evidence type="ECO:0000256" key="1">
    <source>
        <dbReference type="ARBA" id="ARBA00009431"/>
    </source>
</evidence>
<keyword evidence="8" id="KW-1185">Reference proteome</keyword>
<dbReference type="InterPro" id="IPR001563">
    <property type="entry name" value="Peptidase_S10"/>
</dbReference>
<dbReference type="EMBL" id="JAKELL010000013">
    <property type="protein sequence ID" value="KAH8994957.1"/>
    <property type="molecule type" value="Genomic_DNA"/>
</dbReference>
<dbReference type="InterPro" id="IPR018202">
    <property type="entry name" value="Ser_caboxypep_ser_AS"/>
</dbReference>
<dbReference type="GO" id="GO:0006508">
    <property type="term" value="P:proteolysis"/>
    <property type="evidence" value="ECO:0007669"/>
    <property type="project" value="UniProtKB-KW"/>
</dbReference>
<sequence>MFGIYSLLALTLATFAIASPALVDRRSFEVKNGVNYTVFEHAATGAKLSFVTNSGVCETTPGVNQFSGYFSVGTNMNMWFWFFEARNSPSTAPLALWLNGGPGCSSMIGLFQENGPCTFNNIQGSTPVLNPNSWNSVANMLYVDQPIGTGFSFGTDNATSTVTAAPFVWKLLQAFYAQFPTYENRNFGLFTESYGGHYGPEFASYFESQNTAIAQGTLSGITIPLVALGINNGWFDPKLQYKAYIDYSLTNPYRSLITSSQATSFTNKYNQDCLPALNTCASSGTNTACENADNTCFNEIEGPISQGNFDVYDLRAKANDPFPPETYVSYLQQSSIQTKIGAQQVYQECPDAPFFKFQATGDDARSFLSTLSTVVQSGIQVLIWAGDADWICNTAGVQAVIAQIQFAQSSQFNSASLAPYTVNGVQVGTFKTAGKLSFLNVFNAGHEVPAYQPVAALQAFTQTLSQKPLSST</sequence>
<proteinExistence type="inferred from homology"/>
<evidence type="ECO:0000256" key="2">
    <source>
        <dbReference type="ARBA" id="ARBA00022645"/>
    </source>
</evidence>
<name>A0AAD4LKB0_9AGAM</name>
<feature type="signal peptide" evidence="6">
    <location>
        <begin position="1"/>
        <end position="18"/>
    </location>
</feature>
<dbReference type="GO" id="GO:0004185">
    <property type="term" value="F:serine-type carboxypeptidase activity"/>
    <property type="evidence" value="ECO:0007669"/>
    <property type="project" value="UniProtKB-UniRule"/>
</dbReference>
<dbReference type="PANTHER" id="PTHR11802">
    <property type="entry name" value="SERINE PROTEASE FAMILY S10 SERINE CARBOXYPEPTIDASE"/>
    <property type="match status" value="1"/>
</dbReference>
<dbReference type="Gene3D" id="1.10.287.410">
    <property type="match status" value="1"/>
</dbReference>
<dbReference type="Proteomes" id="UP001201163">
    <property type="component" value="Unassembled WGS sequence"/>
</dbReference>
<comment type="similarity">
    <text evidence="1 6">Belongs to the peptidase S10 family.</text>
</comment>
<comment type="caution">
    <text evidence="7">The sequence shown here is derived from an EMBL/GenBank/DDBJ whole genome shotgun (WGS) entry which is preliminary data.</text>
</comment>
<protein>
    <recommendedName>
        <fullName evidence="6">Carboxypeptidase</fullName>
        <ecNumber evidence="6">3.4.16.-</ecNumber>
    </recommendedName>
</protein>
<evidence type="ECO:0000256" key="4">
    <source>
        <dbReference type="ARBA" id="ARBA00022801"/>
    </source>
</evidence>
<dbReference type="Pfam" id="PF00450">
    <property type="entry name" value="Peptidase_S10"/>
    <property type="match status" value="1"/>
</dbReference>
<dbReference type="PANTHER" id="PTHR11802:SF453">
    <property type="entry name" value="S1, PUTATIVE-RELATED"/>
    <property type="match status" value="1"/>
</dbReference>
<evidence type="ECO:0000313" key="7">
    <source>
        <dbReference type="EMBL" id="KAH8994957.1"/>
    </source>
</evidence>
<dbReference type="InterPro" id="IPR029058">
    <property type="entry name" value="AB_hydrolase_fold"/>
</dbReference>
<keyword evidence="4 6" id="KW-0378">Hydrolase</keyword>
<dbReference type="EC" id="3.4.16.-" evidence="6"/>
<dbReference type="SUPFAM" id="SSF53474">
    <property type="entry name" value="alpha/beta-Hydrolases"/>
    <property type="match status" value="1"/>
</dbReference>
<dbReference type="PROSITE" id="PS00131">
    <property type="entry name" value="CARBOXYPEPT_SER_SER"/>
    <property type="match status" value="1"/>
</dbReference>
<dbReference type="GO" id="GO:0000324">
    <property type="term" value="C:fungal-type vacuole"/>
    <property type="evidence" value="ECO:0007669"/>
    <property type="project" value="TreeGrafter"/>
</dbReference>
<accession>A0AAD4LKB0</accession>
<dbReference type="PROSITE" id="PS00560">
    <property type="entry name" value="CARBOXYPEPT_SER_HIS"/>
    <property type="match status" value="1"/>
</dbReference>
<dbReference type="Gene3D" id="3.40.50.1820">
    <property type="entry name" value="alpha/beta hydrolase"/>
    <property type="match status" value="1"/>
</dbReference>
<dbReference type="PRINTS" id="PR00724">
    <property type="entry name" value="CRBOXYPTASEC"/>
</dbReference>
<keyword evidence="6" id="KW-0732">Signal</keyword>
<evidence type="ECO:0000256" key="3">
    <source>
        <dbReference type="ARBA" id="ARBA00022670"/>
    </source>
</evidence>
<reference evidence="7" key="1">
    <citation type="submission" date="2022-01" db="EMBL/GenBank/DDBJ databases">
        <title>Comparative genomics reveals a dynamic genome evolution in the ectomycorrhizal milk-cap (Lactarius) mushrooms.</title>
        <authorList>
            <consortium name="DOE Joint Genome Institute"/>
            <person name="Lebreton A."/>
            <person name="Tang N."/>
            <person name="Kuo A."/>
            <person name="LaButti K."/>
            <person name="Drula E."/>
            <person name="Barry K."/>
            <person name="Clum A."/>
            <person name="Lipzen A."/>
            <person name="Mousain D."/>
            <person name="Ng V."/>
            <person name="Wang R."/>
            <person name="Wang X."/>
            <person name="Dai Y."/>
            <person name="Henrissat B."/>
            <person name="Grigoriev I.V."/>
            <person name="Guerin-Laguette A."/>
            <person name="Yu F."/>
            <person name="Martin F.M."/>
        </authorList>
    </citation>
    <scope>NUCLEOTIDE SEQUENCE</scope>
    <source>
        <strain evidence="7">QP</strain>
    </source>
</reference>
<feature type="chain" id="PRO_5041773942" description="Carboxypeptidase" evidence="6">
    <location>
        <begin position="19"/>
        <end position="472"/>
    </location>
</feature>
<evidence type="ECO:0000256" key="5">
    <source>
        <dbReference type="ARBA" id="ARBA00023180"/>
    </source>
</evidence>
<evidence type="ECO:0000256" key="6">
    <source>
        <dbReference type="RuleBase" id="RU361156"/>
    </source>
</evidence>
<keyword evidence="2 6" id="KW-0121">Carboxypeptidase</keyword>
<organism evidence="7 8">
    <name type="scientific">Lactarius akahatsu</name>
    <dbReference type="NCBI Taxonomy" id="416441"/>
    <lineage>
        <taxon>Eukaryota</taxon>
        <taxon>Fungi</taxon>
        <taxon>Dikarya</taxon>
        <taxon>Basidiomycota</taxon>
        <taxon>Agaricomycotina</taxon>
        <taxon>Agaricomycetes</taxon>
        <taxon>Russulales</taxon>
        <taxon>Russulaceae</taxon>
        <taxon>Lactarius</taxon>
    </lineage>
</organism>
<evidence type="ECO:0000313" key="8">
    <source>
        <dbReference type="Proteomes" id="UP001201163"/>
    </source>
</evidence>
<gene>
    <name evidence="7" type="ORF">EDB92DRAFT_247643</name>
</gene>
<dbReference type="AlphaFoldDB" id="A0AAD4LKB0"/>
<keyword evidence="5" id="KW-0325">Glycoprotein</keyword>